<feature type="domain" description="HTH cro/C1-type" evidence="1">
    <location>
        <begin position="18"/>
        <end position="72"/>
    </location>
</feature>
<gene>
    <name evidence="2" type="ORF">Pma05_43380</name>
</gene>
<proteinExistence type="predicted"/>
<dbReference type="SUPFAM" id="SSF47413">
    <property type="entry name" value="lambda repressor-like DNA-binding domains"/>
    <property type="match status" value="1"/>
</dbReference>
<dbReference type="InterPro" id="IPR010982">
    <property type="entry name" value="Lambda_DNA-bd_dom_sf"/>
</dbReference>
<evidence type="ECO:0000313" key="2">
    <source>
        <dbReference type="EMBL" id="GIG97765.1"/>
    </source>
</evidence>
<dbReference type="PROSITE" id="PS50943">
    <property type="entry name" value="HTH_CROC1"/>
    <property type="match status" value="1"/>
</dbReference>
<dbReference type="EMBL" id="BONX01000029">
    <property type="protein sequence ID" value="GIG97765.1"/>
    <property type="molecule type" value="Genomic_DNA"/>
</dbReference>
<reference evidence="2 3" key="1">
    <citation type="submission" date="2021-01" db="EMBL/GenBank/DDBJ databases">
        <title>Whole genome shotgun sequence of Plantactinospora mayteni NBRC 109088.</title>
        <authorList>
            <person name="Komaki H."/>
            <person name="Tamura T."/>
        </authorList>
    </citation>
    <scope>NUCLEOTIDE SEQUENCE [LARGE SCALE GENOMIC DNA]</scope>
    <source>
        <strain evidence="2 3">NBRC 109088</strain>
    </source>
</reference>
<evidence type="ECO:0000259" key="1">
    <source>
        <dbReference type="PROSITE" id="PS50943"/>
    </source>
</evidence>
<dbReference type="SMART" id="SM00530">
    <property type="entry name" value="HTH_XRE"/>
    <property type="match status" value="1"/>
</dbReference>
<organism evidence="2 3">
    <name type="scientific">Plantactinospora mayteni</name>
    <dbReference type="NCBI Taxonomy" id="566021"/>
    <lineage>
        <taxon>Bacteria</taxon>
        <taxon>Bacillati</taxon>
        <taxon>Actinomycetota</taxon>
        <taxon>Actinomycetes</taxon>
        <taxon>Micromonosporales</taxon>
        <taxon>Micromonosporaceae</taxon>
        <taxon>Plantactinospora</taxon>
    </lineage>
</organism>
<accession>A0ABQ4ESX8</accession>
<keyword evidence="3" id="KW-1185">Reference proteome</keyword>
<protein>
    <submittedName>
        <fullName evidence="2">Transcriptional regulator</fullName>
    </submittedName>
</protein>
<dbReference type="InterPro" id="IPR043917">
    <property type="entry name" value="DUF5753"/>
</dbReference>
<dbReference type="RefSeq" id="WP_203859249.1">
    <property type="nucleotide sequence ID" value="NZ_BAAAZQ010000006.1"/>
</dbReference>
<dbReference type="Pfam" id="PF19054">
    <property type="entry name" value="DUF5753"/>
    <property type="match status" value="1"/>
</dbReference>
<comment type="caution">
    <text evidence="2">The sequence shown here is derived from an EMBL/GenBank/DDBJ whole genome shotgun (WGS) entry which is preliminary data.</text>
</comment>
<name>A0ABQ4ESX8_9ACTN</name>
<dbReference type="Gene3D" id="1.10.260.40">
    <property type="entry name" value="lambda repressor-like DNA-binding domains"/>
    <property type="match status" value="1"/>
</dbReference>
<evidence type="ECO:0000313" key="3">
    <source>
        <dbReference type="Proteomes" id="UP000621500"/>
    </source>
</evidence>
<dbReference type="InterPro" id="IPR001387">
    <property type="entry name" value="Cro/C1-type_HTH"/>
</dbReference>
<dbReference type="Pfam" id="PF13560">
    <property type="entry name" value="HTH_31"/>
    <property type="match status" value="1"/>
</dbReference>
<dbReference type="Proteomes" id="UP000621500">
    <property type="component" value="Unassembled WGS sequence"/>
</dbReference>
<sequence length="284" mass="32165">MPNEQAFTLRAQWLGQQLREMRESRKLTLKAVGDFIKRDPSTVSRIESGMLPARVPEVLAYLDICGIDDRQRREDLKTMSEDAWQKGWWDGFTANVASSLIDWIWLESRATEIRSFQVGVLPGLLQTREYAEALIRAAHPDVTEEQIVRFIELRMIRQQRLEGDEPVRLSAVIDEGSLRRLVGGAEVMRAQLAHLREVSRYRHVEVLVLPAEVGAHPSPNGAFDVFQMRPPYPVAGYISTTAGNVVVEGDSAETLLRTYDRLREVALSEKATLAFLSDLEAHLE</sequence>
<dbReference type="CDD" id="cd00093">
    <property type="entry name" value="HTH_XRE"/>
    <property type="match status" value="1"/>
</dbReference>